<evidence type="ECO:0000313" key="2">
    <source>
        <dbReference type="Proteomes" id="UP001056120"/>
    </source>
</evidence>
<accession>A0ACB9JJY7</accession>
<reference evidence="1 2" key="2">
    <citation type="journal article" date="2022" name="Mol. Ecol. Resour.">
        <title>The genomes of chicory, endive, great burdock and yacon provide insights into Asteraceae paleo-polyploidization history and plant inulin production.</title>
        <authorList>
            <person name="Fan W."/>
            <person name="Wang S."/>
            <person name="Wang H."/>
            <person name="Wang A."/>
            <person name="Jiang F."/>
            <person name="Liu H."/>
            <person name="Zhao H."/>
            <person name="Xu D."/>
            <person name="Zhang Y."/>
        </authorList>
    </citation>
    <scope>NUCLEOTIDE SEQUENCE [LARGE SCALE GENOMIC DNA]</scope>
    <source>
        <strain evidence="2">cv. Yunnan</strain>
        <tissue evidence="1">Leaves</tissue>
    </source>
</reference>
<dbReference type="EMBL" id="CM042021">
    <property type="protein sequence ID" value="KAI3820060.1"/>
    <property type="molecule type" value="Genomic_DNA"/>
</dbReference>
<sequence length="102" mass="11791">MFIISLVFWPIYEYIITFSLFSERAVYVQLALMKKIKRKKAKSLGMDEDDECAFRFQYFRPIKDAIADEGDRIIVSNSYKAVKDAIADEGDRIVVSYSSSDV</sequence>
<keyword evidence="2" id="KW-1185">Reference proteome</keyword>
<dbReference type="Proteomes" id="UP001056120">
    <property type="component" value="Linkage Group LG04"/>
</dbReference>
<proteinExistence type="predicted"/>
<reference evidence="2" key="1">
    <citation type="journal article" date="2022" name="Mol. Ecol. Resour.">
        <title>The genomes of chicory, endive, great burdock and yacon provide insights into Asteraceae palaeo-polyploidization history and plant inulin production.</title>
        <authorList>
            <person name="Fan W."/>
            <person name="Wang S."/>
            <person name="Wang H."/>
            <person name="Wang A."/>
            <person name="Jiang F."/>
            <person name="Liu H."/>
            <person name="Zhao H."/>
            <person name="Xu D."/>
            <person name="Zhang Y."/>
        </authorList>
    </citation>
    <scope>NUCLEOTIDE SEQUENCE [LARGE SCALE GENOMIC DNA]</scope>
    <source>
        <strain evidence="2">cv. Yunnan</strain>
    </source>
</reference>
<gene>
    <name evidence="1" type="ORF">L1987_13916</name>
</gene>
<evidence type="ECO:0000313" key="1">
    <source>
        <dbReference type="EMBL" id="KAI3820060.1"/>
    </source>
</evidence>
<comment type="caution">
    <text evidence="1">The sequence shown here is derived from an EMBL/GenBank/DDBJ whole genome shotgun (WGS) entry which is preliminary data.</text>
</comment>
<name>A0ACB9JJY7_9ASTR</name>
<organism evidence="1 2">
    <name type="scientific">Smallanthus sonchifolius</name>
    <dbReference type="NCBI Taxonomy" id="185202"/>
    <lineage>
        <taxon>Eukaryota</taxon>
        <taxon>Viridiplantae</taxon>
        <taxon>Streptophyta</taxon>
        <taxon>Embryophyta</taxon>
        <taxon>Tracheophyta</taxon>
        <taxon>Spermatophyta</taxon>
        <taxon>Magnoliopsida</taxon>
        <taxon>eudicotyledons</taxon>
        <taxon>Gunneridae</taxon>
        <taxon>Pentapetalae</taxon>
        <taxon>asterids</taxon>
        <taxon>campanulids</taxon>
        <taxon>Asterales</taxon>
        <taxon>Asteraceae</taxon>
        <taxon>Asteroideae</taxon>
        <taxon>Heliantheae alliance</taxon>
        <taxon>Millerieae</taxon>
        <taxon>Smallanthus</taxon>
    </lineage>
</organism>
<protein>
    <submittedName>
        <fullName evidence="1">Uncharacterized protein</fullName>
    </submittedName>
</protein>